<accession>A0A4Y2FZP0</accession>
<feature type="compositionally biased region" description="Polar residues" evidence="1">
    <location>
        <begin position="80"/>
        <end position="92"/>
    </location>
</feature>
<sequence>MSQLEPNRELNQLRDAICENVAKLTKGSKSPRKRFSVNRGAISPIVTAGRQELKLIPLGWAQMSPIEPNASQDSKRKRFSAQSRAQMSPIVNSQERSDFALAGRTCRQL</sequence>
<comment type="caution">
    <text evidence="2">The sequence shown here is derived from an EMBL/GenBank/DDBJ whole genome shotgun (WGS) entry which is preliminary data.</text>
</comment>
<reference evidence="2 3" key="1">
    <citation type="journal article" date="2019" name="Sci. Rep.">
        <title>Orb-weaving spider Araneus ventricosus genome elucidates the spidroin gene catalogue.</title>
        <authorList>
            <person name="Kono N."/>
            <person name="Nakamura H."/>
            <person name="Ohtoshi R."/>
            <person name="Moran D.A.P."/>
            <person name="Shinohara A."/>
            <person name="Yoshida Y."/>
            <person name="Fujiwara M."/>
            <person name="Mori M."/>
            <person name="Tomita M."/>
            <person name="Arakawa K."/>
        </authorList>
    </citation>
    <scope>NUCLEOTIDE SEQUENCE [LARGE SCALE GENOMIC DNA]</scope>
</reference>
<evidence type="ECO:0000256" key="1">
    <source>
        <dbReference type="SAM" id="MobiDB-lite"/>
    </source>
</evidence>
<dbReference type="AlphaFoldDB" id="A0A4Y2FZP0"/>
<keyword evidence="3" id="KW-1185">Reference proteome</keyword>
<organism evidence="2 3">
    <name type="scientific">Araneus ventricosus</name>
    <name type="common">Orbweaver spider</name>
    <name type="synonym">Epeira ventricosa</name>
    <dbReference type="NCBI Taxonomy" id="182803"/>
    <lineage>
        <taxon>Eukaryota</taxon>
        <taxon>Metazoa</taxon>
        <taxon>Ecdysozoa</taxon>
        <taxon>Arthropoda</taxon>
        <taxon>Chelicerata</taxon>
        <taxon>Arachnida</taxon>
        <taxon>Araneae</taxon>
        <taxon>Araneomorphae</taxon>
        <taxon>Entelegynae</taxon>
        <taxon>Araneoidea</taxon>
        <taxon>Araneidae</taxon>
        <taxon>Araneus</taxon>
    </lineage>
</organism>
<dbReference type="Proteomes" id="UP000499080">
    <property type="component" value="Unassembled WGS sequence"/>
</dbReference>
<gene>
    <name evidence="2" type="ORF">AVEN_40011_1</name>
</gene>
<evidence type="ECO:0000313" key="2">
    <source>
        <dbReference type="EMBL" id="GBM46803.1"/>
    </source>
</evidence>
<feature type="region of interest" description="Disordered" evidence="1">
    <location>
        <begin position="64"/>
        <end position="92"/>
    </location>
</feature>
<dbReference type="EMBL" id="BGPR01001153">
    <property type="protein sequence ID" value="GBM46803.1"/>
    <property type="molecule type" value="Genomic_DNA"/>
</dbReference>
<name>A0A4Y2FZP0_ARAVE</name>
<proteinExistence type="predicted"/>
<protein>
    <submittedName>
        <fullName evidence="2">Uncharacterized protein</fullName>
    </submittedName>
</protein>
<evidence type="ECO:0000313" key="3">
    <source>
        <dbReference type="Proteomes" id="UP000499080"/>
    </source>
</evidence>